<evidence type="ECO:0000259" key="3">
    <source>
        <dbReference type="Pfam" id="PF00534"/>
    </source>
</evidence>
<accession>A0A1D8A7H9</accession>
<dbReference type="Proteomes" id="UP000094626">
    <property type="component" value="Chromosome"/>
</dbReference>
<proteinExistence type="predicted"/>
<dbReference type="GO" id="GO:0016757">
    <property type="term" value="F:glycosyltransferase activity"/>
    <property type="evidence" value="ECO:0007669"/>
    <property type="project" value="UniProtKB-KW"/>
</dbReference>
<dbReference type="PANTHER" id="PTHR12526">
    <property type="entry name" value="GLYCOSYLTRANSFERASE"/>
    <property type="match status" value="1"/>
</dbReference>
<sequence>MRLLHLHSSFAAGGKELRAARLMNVFGPGVAHTIVSAQPGAYGAKVALDPALTVDFPSDFPSLQGRPAPLRLLRIARAMKHFDLVLTYNWGAMDAVLAHRVWGGVLGLPPLVHHEDGFNEDEAGGLKPSRNWFRRVALARASALVVPSQRLEEIALGDWAQPRPRVKLIINGIRTAAYLAPPLPDAIPGLPKPAGAKWVGTLAGLRAVKNLPRLVRAFATLPPEWQLVILGEGPDRERIAQQARESGVADRVHLPGFVPDPSRAVGLFDLFALSSDSEQFPISILEAMAAGLAVASPAVGDVAAMVPAENRSFITPPGDDAALGRALAELAADEGLRARIGAANRALAQAQYDENSMIRSYASTYGAAMGKSDFP</sequence>
<dbReference type="PANTHER" id="PTHR12526:SF510">
    <property type="entry name" value="D-INOSITOL 3-PHOSPHATE GLYCOSYLTRANSFERASE"/>
    <property type="match status" value="1"/>
</dbReference>
<feature type="domain" description="Glycosyl transferase family 1" evidence="3">
    <location>
        <begin position="191"/>
        <end position="345"/>
    </location>
</feature>
<keyword evidence="2 5" id="KW-0808">Transferase</keyword>
<dbReference type="Pfam" id="PF13579">
    <property type="entry name" value="Glyco_trans_4_4"/>
    <property type="match status" value="1"/>
</dbReference>
<dbReference type="KEGG" id="nre:BES08_15855"/>
<dbReference type="InterPro" id="IPR001296">
    <property type="entry name" value="Glyco_trans_1"/>
</dbReference>
<name>A0A1D8A7H9_9SPHN</name>
<gene>
    <name evidence="5" type="ORF">BES08_15855</name>
</gene>
<protein>
    <submittedName>
        <fullName evidence="5">Glycosyl transferase family 1</fullName>
    </submittedName>
</protein>
<dbReference type="InterPro" id="IPR028098">
    <property type="entry name" value="Glyco_trans_4-like_N"/>
</dbReference>
<evidence type="ECO:0000259" key="4">
    <source>
        <dbReference type="Pfam" id="PF13579"/>
    </source>
</evidence>
<evidence type="ECO:0000256" key="1">
    <source>
        <dbReference type="ARBA" id="ARBA00022676"/>
    </source>
</evidence>
<evidence type="ECO:0000313" key="6">
    <source>
        <dbReference type="Proteomes" id="UP000094626"/>
    </source>
</evidence>
<reference evidence="6" key="1">
    <citation type="journal article" date="2017" name="J. Biotechnol.">
        <title>Complete genome sequence of Novosphingobium resinovorum SA1, a versatile xenobiotic-degrading bacterium capable of utilizing sulfanilic acid.</title>
        <authorList>
            <person name="Hegedus B."/>
            <person name="Kos P.B."/>
            <person name="Balint B."/>
            <person name="Maroti G."/>
            <person name="Gan H.M."/>
            <person name="Perei K."/>
            <person name="Rakhely G."/>
        </authorList>
    </citation>
    <scope>NUCLEOTIDE SEQUENCE [LARGE SCALE GENOMIC DNA]</scope>
    <source>
        <strain evidence="6">SA1</strain>
    </source>
</reference>
<organism evidence="5 6">
    <name type="scientific">Novosphingobium resinovorum</name>
    <dbReference type="NCBI Taxonomy" id="158500"/>
    <lineage>
        <taxon>Bacteria</taxon>
        <taxon>Pseudomonadati</taxon>
        <taxon>Pseudomonadota</taxon>
        <taxon>Alphaproteobacteria</taxon>
        <taxon>Sphingomonadales</taxon>
        <taxon>Sphingomonadaceae</taxon>
        <taxon>Novosphingobium</taxon>
    </lineage>
</organism>
<dbReference type="RefSeq" id="WP_069708876.1">
    <property type="nucleotide sequence ID" value="NZ_CP017075.1"/>
</dbReference>
<feature type="domain" description="Glycosyltransferase subfamily 4-like N-terminal" evidence="4">
    <location>
        <begin position="31"/>
        <end position="172"/>
    </location>
</feature>
<dbReference type="Gene3D" id="3.40.50.2000">
    <property type="entry name" value="Glycogen Phosphorylase B"/>
    <property type="match status" value="2"/>
</dbReference>
<keyword evidence="1" id="KW-0328">Glycosyltransferase</keyword>
<dbReference type="Pfam" id="PF00534">
    <property type="entry name" value="Glycos_transf_1"/>
    <property type="match status" value="1"/>
</dbReference>
<dbReference type="SUPFAM" id="SSF53756">
    <property type="entry name" value="UDP-Glycosyltransferase/glycogen phosphorylase"/>
    <property type="match status" value="1"/>
</dbReference>
<dbReference type="AlphaFoldDB" id="A0A1D8A7H9"/>
<dbReference type="CDD" id="cd03801">
    <property type="entry name" value="GT4_PimA-like"/>
    <property type="match status" value="1"/>
</dbReference>
<dbReference type="OrthoDB" id="9790710at2"/>
<keyword evidence="6" id="KW-1185">Reference proteome</keyword>
<dbReference type="EMBL" id="CP017075">
    <property type="protein sequence ID" value="AOR78064.1"/>
    <property type="molecule type" value="Genomic_DNA"/>
</dbReference>
<evidence type="ECO:0000256" key="2">
    <source>
        <dbReference type="ARBA" id="ARBA00022679"/>
    </source>
</evidence>
<evidence type="ECO:0000313" key="5">
    <source>
        <dbReference type="EMBL" id="AOR78064.1"/>
    </source>
</evidence>